<proteinExistence type="predicted"/>
<evidence type="ECO:0000313" key="2">
    <source>
        <dbReference type="EMBL" id="MBB4074041.1"/>
    </source>
</evidence>
<sequence>MLTPHEEEKLRLLLSMLQEHNYNNTHRPRIDVSNRLRDERGRFLPNDIDLYSFGKQGELLLDLDDVTYEDEPPREIKLVKVDGTYGTYRIEEKMKPSDVVALVCFVIVLLIAYFG</sequence>
<protein>
    <submittedName>
        <fullName evidence="2">Uncharacterized protein</fullName>
    </submittedName>
</protein>
<keyword evidence="3" id="KW-1185">Reference proteome</keyword>
<evidence type="ECO:0000256" key="1">
    <source>
        <dbReference type="SAM" id="Phobius"/>
    </source>
</evidence>
<dbReference type="AlphaFoldDB" id="A0A840DLB6"/>
<accession>A0A840DLB6</accession>
<keyword evidence="1" id="KW-1133">Transmembrane helix</keyword>
<reference evidence="2 3" key="1">
    <citation type="submission" date="2020-08" db="EMBL/GenBank/DDBJ databases">
        <title>Genomic Encyclopedia of Type Strains, Phase IV (KMG-IV): sequencing the most valuable type-strain genomes for metagenomic binning, comparative biology and taxonomic classification.</title>
        <authorList>
            <person name="Goeker M."/>
        </authorList>
    </citation>
    <scope>NUCLEOTIDE SEQUENCE [LARGE SCALE GENOMIC DNA]</scope>
    <source>
        <strain evidence="2 3">DSM 17075</strain>
    </source>
</reference>
<gene>
    <name evidence="2" type="ORF">GGR02_001806</name>
</gene>
<evidence type="ECO:0000313" key="3">
    <source>
        <dbReference type="Proteomes" id="UP000559598"/>
    </source>
</evidence>
<dbReference type="EMBL" id="JACIDE010000010">
    <property type="protein sequence ID" value="MBB4074041.1"/>
    <property type="molecule type" value="Genomic_DNA"/>
</dbReference>
<keyword evidence="1" id="KW-0472">Membrane</keyword>
<keyword evidence="1" id="KW-0812">Transmembrane</keyword>
<feature type="transmembrane region" description="Helical" evidence="1">
    <location>
        <begin position="97"/>
        <end position="114"/>
    </location>
</feature>
<dbReference type="Proteomes" id="UP000559598">
    <property type="component" value="Unassembled WGS sequence"/>
</dbReference>
<comment type="caution">
    <text evidence="2">The sequence shown here is derived from an EMBL/GenBank/DDBJ whole genome shotgun (WGS) entry which is preliminary data.</text>
</comment>
<name>A0A840DLB6_9BACL</name>
<organism evidence="2 3">
    <name type="scientific">Anoxybacteroides voinovskiense</name>
    <dbReference type="NCBI Taxonomy" id="230470"/>
    <lineage>
        <taxon>Bacteria</taxon>
        <taxon>Bacillati</taxon>
        <taxon>Bacillota</taxon>
        <taxon>Bacilli</taxon>
        <taxon>Bacillales</taxon>
        <taxon>Anoxybacillaceae</taxon>
        <taxon>Anoxybacteroides</taxon>
    </lineage>
</organism>
<dbReference type="RefSeq" id="WP_229706160.1">
    <property type="nucleotide sequence ID" value="NZ_BMNP01000010.1"/>
</dbReference>